<keyword evidence="10 11" id="KW-0472">Membrane</keyword>
<keyword evidence="9 11" id="KW-1133">Transmembrane helix</keyword>
<evidence type="ECO:0000313" key="15">
    <source>
        <dbReference type="Proteomes" id="UP000236751"/>
    </source>
</evidence>
<accession>A0A1H5T6E5</accession>
<keyword evidence="8" id="KW-1278">Translocase</keyword>
<evidence type="ECO:0000256" key="8">
    <source>
        <dbReference type="ARBA" id="ARBA00022967"/>
    </source>
</evidence>
<evidence type="ECO:0000256" key="9">
    <source>
        <dbReference type="ARBA" id="ARBA00022989"/>
    </source>
</evidence>
<evidence type="ECO:0000256" key="3">
    <source>
        <dbReference type="ARBA" id="ARBA00022475"/>
    </source>
</evidence>
<dbReference type="GO" id="GO:0005886">
    <property type="term" value="C:plasma membrane"/>
    <property type="evidence" value="ECO:0007669"/>
    <property type="project" value="UniProtKB-SubCell"/>
</dbReference>
<evidence type="ECO:0000256" key="10">
    <source>
        <dbReference type="ARBA" id="ARBA00023136"/>
    </source>
</evidence>
<evidence type="ECO:0000256" key="1">
    <source>
        <dbReference type="ARBA" id="ARBA00004651"/>
    </source>
</evidence>
<dbReference type="GO" id="GO:0005507">
    <property type="term" value="F:copper ion binding"/>
    <property type="evidence" value="ECO:0007669"/>
    <property type="project" value="TreeGrafter"/>
</dbReference>
<dbReference type="NCBIfam" id="TIGR01525">
    <property type="entry name" value="ATPase-IB_hvy"/>
    <property type="match status" value="1"/>
</dbReference>
<dbReference type="PANTHER" id="PTHR43520">
    <property type="entry name" value="ATP7, ISOFORM B"/>
    <property type="match status" value="1"/>
</dbReference>
<gene>
    <name evidence="14" type="ORF">SAMN05216403_1046</name>
</gene>
<dbReference type="SFLD" id="SFLDF00027">
    <property type="entry name" value="p-type_atpase"/>
    <property type="match status" value="1"/>
</dbReference>
<dbReference type="Gene3D" id="3.40.1110.10">
    <property type="entry name" value="Calcium-transporting ATPase, cytoplasmic domain N"/>
    <property type="match status" value="1"/>
</dbReference>
<dbReference type="InterPro" id="IPR023214">
    <property type="entry name" value="HAD_sf"/>
</dbReference>
<evidence type="ECO:0000256" key="2">
    <source>
        <dbReference type="ARBA" id="ARBA00006024"/>
    </source>
</evidence>
<dbReference type="SUPFAM" id="SSF81665">
    <property type="entry name" value="Calcium ATPase, transmembrane domain M"/>
    <property type="match status" value="1"/>
</dbReference>
<comment type="similarity">
    <text evidence="2 11">Belongs to the cation transport ATPase (P-type) (TC 3.A.3) family. Type IB subfamily.</text>
</comment>
<dbReference type="InterPro" id="IPR018303">
    <property type="entry name" value="ATPase_P-typ_P_site"/>
</dbReference>
<feature type="transmembrane region" description="Helical" evidence="11">
    <location>
        <begin position="80"/>
        <end position="99"/>
    </location>
</feature>
<dbReference type="InterPro" id="IPR027256">
    <property type="entry name" value="P-typ_ATPase_IB"/>
</dbReference>
<dbReference type="SUPFAM" id="SSF56784">
    <property type="entry name" value="HAD-like"/>
    <property type="match status" value="1"/>
</dbReference>
<feature type="transmembrane region" description="Helical" evidence="11">
    <location>
        <begin position="150"/>
        <end position="169"/>
    </location>
</feature>
<feature type="transmembrane region" description="Helical" evidence="11">
    <location>
        <begin position="675"/>
        <end position="694"/>
    </location>
</feature>
<evidence type="ECO:0000256" key="5">
    <source>
        <dbReference type="ARBA" id="ARBA00022723"/>
    </source>
</evidence>
<sequence>MHPEIIQDEPGDCPICGMVLVPLVGTGTGTGEGEAGDSELRDLAQRLKVGVVLSIPLVMAAMTPMIGAHDLFGLQPRLRGWVEFFLATPVVLWVGWPILRKFWFSLVHRALNMYTLIGLGVAFAYLFSLAAVFLPGLFPPEFREHDGAVGTYFEAAAIITTLVILGEYLQTRAMGQTSRAIQQLLKLAPNQAWRVRDDGTEEQVSLDLIGVGDRLRVKPGEKIPVDGTVLEGISRVDESMITGEPMPVAKAAGDKVTGATINSNGSLVIRAERVGADTLLARIVHMVGEAQRTRAPIQKLADVIAAYFVQIVIAIAVITALAWGVAGPEPRFTYAFLNAIAVLIIACPCAVGLATPISMTVAMGQGAHAGILFRNAEAIERMREIDTVVVDKTGTLTLGRPTLTDFAVEGMEQDEAVALVAGVEQRSEHPIAHAIAEAAKARGLNLPTPENFEAINGLGVKADVGGKRVLVGSRDFLMLHGVDTQSWHHRVEDWRAQAKTVVFFAVNEIAAGIAAVADPVKEGTSEAIAVLKHLDVRVVMLTGDSRRTADVIARYLGIDEVLAEVLPADKADHVKRLQAEGHKVAMAGDGINDAPALAQADVGIAMGTGTDVAMESAGVTLVKGDLRGIERAVALSRATMRNIRQNLVFAFGYNALGIPLAAGVLYPVFGLLLSPMFAGAAMAMSSVSVVTNALRLNRIKL</sequence>
<dbReference type="InterPro" id="IPR044492">
    <property type="entry name" value="P_typ_ATPase_HD_dom"/>
</dbReference>
<dbReference type="Pfam" id="PF19335">
    <property type="entry name" value="HMBD"/>
    <property type="match status" value="1"/>
</dbReference>
<feature type="transmembrane region" description="Helical" evidence="11">
    <location>
        <begin position="332"/>
        <end position="354"/>
    </location>
</feature>
<dbReference type="EMBL" id="FNVK01000004">
    <property type="protein sequence ID" value="SEF58360.1"/>
    <property type="molecule type" value="Genomic_DNA"/>
</dbReference>
<protein>
    <submittedName>
        <fullName evidence="14">Cu+-exporting ATPase</fullName>
    </submittedName>
</protein>
<evidence type="ECO:0000256" key="11">
    <source>
        <dbReference type="RuleBase" id="RU362081"/>
    </source>
</evidence>
<dbReference type="PROSITE" id="PS00154">
    <property type="entry name" value="ATPASE_E1_E2"/>
    <property type="match status" value="1"/>
</dbReference>
<feature type="transmembrane region" description="Helical" evidence="11">
    <location>
        <begin position="304"/>
        <end position="326"/>
    </location>
</feature>
<dbReference type="Gene3D" id="3.40.50.1000">
    <property type="entry name" value="HAD superfamily/HAD-like"/>
    <property type="match status" value="1"/>
</dbReference>
<dbReference type="InterPro" id="IPR036412">
    <property type="entry name" value="HAD-like_sf"/>
</dbReference>
<dbReference type="FunFam" id="2.70.150.10:FF:000020">
    <property type="entry name" value="Copper-exporting P-type ATPase A"/>
    <property type="match status" value="1"/>
</dbReference>
<keyword evidence="6 11" id="KW-0547">Nucleotide-binding</keyword>
<dbReference type="PANTHER" id="PTHR43520:SF8">
    <property type="entry name" value="P-TYPE CU(+) TRANSPORTER"/>
    <property type="match status" value="1"/>
</dbReference>
<reference evidence="14 15" key="1">
    <citation type="submission" date="2016-10" db="EMBL/GenBank/DDBJ databases">
        <authorList>
            <person name="de Groot N.N."/>
        </authorList>
    </citation>
    <scope>NUCLEOTIDE SEQUENCE [LARGE SCALE GENOMIC DNA]</scope>
    <source>
        <strain evidence="14 15">Nl13</strain>
    </source>
</reference>
<keyword evidence="5 11" id="KW-0479">Metal-binding</keyword>
<feature type="domain" description="P-type ATPase A" evidence="12">
    <location>
        <begin position="187"/>
        <end position="287"/>
    </location>
</feature>
<dbReference type="InterPro" id="IPR001757">
    <property type="entry name" value="P_typ_ATPase"/>
</dbReference>
<dbReference type="InterPro" id="IPR008250">
    <property type="entry name" value="ATPase_P-typ_transduc_dom_A_sf"/>
</dbReference>
<evidence type="ECO:0000313" key="14">
    <source>
        <dbReference type="EMBL" id="SEF58360.1"/>
    </source>
</evidence>
<dbReference type="Pfam" id="PF00122">
    <property type="entry name" value="E1-E2_ATPase"/>
    <property type="match status" value="1"/>
</dbReference>
<dbReference type="NCBIfam" id="TIGR01511">
    <property type="entry name" value="ATPase-IB1_Cu"/>
    <property type="match status" value="1"/>
</dbReference>
<dbReference type="GO" id="GO:0016887">
    <property type="term" value="F:ATP hydrolysis activity"/>
    <property type="evidence" value="ECO:0007669"/>
    <property type="project" value="InterPro"/>
</dbReference>
<dbReference type="InterPro" id="IPR059000">
    <property type="entry name" value="ATPase_P-type_domA"/>
</dbReference>
<dbReference type="PRINTS" id="PR00119">
    <property type="entry name" value="CATATPASE"/>
</dbReference>
<dbReference type="GO" id="GO:0043682">
    <property type="term" value="F:P-type divalent copper transporter activity"/>
    <property type="evidence" value="ECO:0007669"/>
    <property type="project" value="TreeGrafter"/>
</dbReference>
<dbReference type="SFLD" id="SFLDS00003">
    <property type="entry name" value="Haloacid_Dehalogenase"/>
    <property type="match status" value="1"/>
</dbReference>
<dbReference type="InterPro" id="IPR023299">
    <property type="entry name" value="ATPase_P-typ_cyto_dom_N"/>
</dbReference>
<dbReference type="GO" id="GO:0055070">
    <property type="term" value="P:copper ion homeostasis"/>
    <property type="evidence" value="ECO:0007669"/>
    <property type="project" value="TreeGrafter"/>
</dbReference>
<keyword evidence="3 11" id="KW-1003">Cell membrane</keyword>
<keyword evidence="7 11" id="KW-0067">ATP-binding</keyword>
<evidence type="ECO:0000259" key="13">
    <source>
        <dbReference type="Pfam" id="PF19335"/>
    </source>
</evidence>
<organism evidence="14 15">
    <name type="scientific">Nitrosospira multiformis (strain ATCC 25196 / NCIMB 11849 / C 71)</name>
    <dbReference type="NCBI Taxonomy" id="323848"/>
    <lineage>
        <taxon>Bacteria</taxon>
        <taxon>Pseudomonadati</taxon>
        <taxon>Pseudomonadota</taxon>
        <taxon>Betaproteobacteria</taxon>
        <taxon>Nitrosomonadales</taxon>
        <taxon>Nitrosomonadaceae</taxon>
        <taxon>Nitrosospira</taxon>
    </lineage>
</organism>
<name>A0A1H5T6E5_NITMU</name>
<proteinExistence type="inferred from homology"/>
<evidence type="ECO:0000259" key="12">
    <source>
        <dbReference type="Pfam" id="PF00122"/>
    </source>
</evidence>
<dbReference type="Pfam" id="PF00702">
    <property type="entry name" value="Hydrolase"/>
    <property type="match status" value="1"/>
</dbReference>
<dbReference type="SUPFAM" id="SSF81653">
    <property type="entry name" value="Calcium ATPase, transduction domain A"/>
    <property type="match status" value="1"/>
</dbReference>
<dbReference type="InterPro" id="IPR023298">
    <property type="entry name" value="ATPase_P-typ_TM_dom_sf"/>
</dbReference>
<dbReference type="InterPro" id="IPR045800">
    <property type="entry name" value="HMBD"/>
</dbReference>
<feature type="transmembrane region" description="Helical" evidence="11">
    <location>
        <begin position="111"/>
        <end position="138"/>
    </location>
</feature>
<dbReference type="RefSeq" id="WP_258039183.1">
    <property type="nucleotide sequence ID" value="NZ_FNVK01000004.1"/>
</dbReference>
<dbReference type="CDD" id="cd02094">
    <property type="entry name" value="P-type_ATPase_Cu-like"/>
    <property type="match status" value="1"/>
</dbReference>
<dbReference type="Gene3D" id="2.70.150.10">
    <property type="entry name" value="Calcium-transporting ATPase, cytoplasmic transduction domain A"/>
    <property type="match status" value="1"/>
</dbReference>
<evidence type="ECO:0000256" key="4">
    <source>
        <dbReference type="ARBA" id="ARBA00022692"/>
    </source>
</evidence>
<evidence type="ECO:0000256" key="7">
    <source>
        <dbReference type="ARBA" id="ARBA00022840"/>
    </source>
</evidence>
<evidence type="ECO:0000256" key="6">
    <source>
        <dbReference type="ARBA" id="ARBA00022741"/>
    </source>
</evidence>
<dbReference type="NCBIfam" id="TIGR01494">
    <property type="entry name" value="ATPase_P-type"/>
    <property type="match status" value="1"/>
</dbReference>
<dbReference type="AlphaFoldDB" id="A0A1H5T6E5"/>
<feature type="transmembrane region" description="Helical" evidence="11">
    <location>
        <begin position="49"/>
        <end position="68"/>
    </location>
</feature>
<feature type="domain" description="Heavy metal binding" evidence="13">
    <location>
        <begin position="1"/>
        <end position="22"/>
    </location>
</feature>
<dbReference type="SFLD" id="SFLDG00002">
    <property type="entry name" value="C1.7:_P-type_atpase_like"/>
    <property type="match status" value="1"/>
</dbReference>
<dbReference type="Proteomes" id="UP000236751">
    <property type="component" value="Unassembled WGS sequence"/>
</dbReference>
<dbReference type="GO" id="GO:0005524">
    <property type="term" value="F:ATP binding"/>
    <property type="evidence" value="ECO:0007669"/>
    <property type="project" value="UniProtKB-UniRule"/>
</dbReference>
<comment type="subcellular location">
    <subcellularLocation>
        <location evidence="1">Cell membrane</location>
        <topology evidence="1">Multi-pass membrane protein</topology>
    </subcellularLocation>
</comment>
<dbReference type="PRINTS" id="PR00943">
    <property type="entry name" value="CUATPASE"/>
</dbReference>
<keyword evidence="4 11" id="KW-0812">Transmembrane</keyword>
<dbReference type="GO" id="GO:0060003">
    <property type="term" value="P:copper ion export"/>
    <property type="evidence" value="ECO:0007669"/>
    <property type="project" value="UniProtKB-ARBA"/>
</dbReference>
<feature type="transmembrane region" description="Helical" evidence="11">
    <location>
        <begin position="647"/>
        <end position="669"/>
    </location>
</feature>